<gene>
    <name evidence="2" type="ORF">INT43_004737</name>
</gene>
<accession>A0A8H7UB18</accession>
<evidence type="ECO:0000313" key="3">
    <source>
        <dbReference type="Proteomes" id="UP000654370"/>
    </source>
</evidence>
<keyword evidence="3" id="KW-1185">Reference proteome</keyword>
<name>A0A8H7UB18_MORIS</name>
<reference evidence="2" key="1">
    <citation type="submission" date="2020-12" db="EMBL/GenBank/DDBJ databases">
        <title>Metabolic potential, ecology and presence of endohyphal bacteria is reflected in genomic diversity of Mucoromycotina.</title>
        <authorList>
            <person name="Muszewska A."/>
            <person name="Okrasinska A."/>
            <person name="Steczkiewicz K."/>
            <person name="Drgas O."/>
            <person name="Orlowska M."/>
            <person name="Perlinska-Lenart U."/>
            <person name="Aleksandrzak-Piekarczyk T."/>
            <person name="Szatraj K."/>
            <person name="Zielenkiewicz U."/>
            <person name="Pilsyk S."/>
            <person name="Malc E."/>
            <person name="Mieczkowski P."/>
            <person name="Kruszewska J.S."/>
            <person name="Biernat P."/>
            <person name="Pawlowska J."/>
        </authorList>
    </citation>
    <scope>NUCLEOTIDE SEQUENCE</scope>
    <source>
        <strain evidence="2">WA0000067209</strain>
    </source>
</reference>
<feature type="signal peptide" evidence="1">
    <location>
        <begin position="1"/>
        <end position="19"/>
    </location>
</feature>
<evidence type="ECO:0000256" key="1">
    <source>
        <dbReference type="SAM" id="SignalP"/>
    </source>
</evidence>
<proteinExistence type="predicted"/>
<feature type="chain" id="PRO_5034254066" evidence="1">
    <location>
        <begin position="20"/>
        <end position="100"/>
    </location>
</feature>
<organism evidence="2 3">
    <name type="scientific">Mortierella isabellina</name>
    <name type="common">Filamentous fungus</name>
    <name type="synonym">Umbelopsis isabellina</name>
    <dbReference type="NCBI Taxonomy" id="91625"/>
    <lineage>
        <taxon>Eukaryota</taxon>
        <taxon>Fungi</taxon>
        <taxon>Fungi incertae sedis</taxon>
        <taxon>Mucoromycota</taxon>
        <taxon>Mucoromycotina</taxon>
        <taxon>Umbelopsidomycetes</taxon>
        <taxon>Umbelopsidales</taxon>
        <taxon>Umbelopsidaceae</taxon>
        <taxon>Umbelopsis</taxon>
    </lineage>
</organism>
<keyword evidence="1" id="KW-0732">Signal</keyword>
<dbReference type="AlphaFoldDB" id="A0A8H7UB18"/>
<dbReference type="Proteomes" id="UP000654370">
    <property type="component" value="Unassembled WGS sequence"/>
</dbReference>
<protein>
    <submittedName>
        <fullName evidence="2">Uncharacterized protein</fullName>
    </submittedName>
</protein>
<comment type="caution">
    <text evidence="2">The sequence shown here is derived from an EMBL/GenBank/DDBJ whole genome shotgun (WGS) entry which is preliminary data.</text>
</comment>
<dbReference type="EMBL" id="JAEPQZ010000015">
    <property type="protein sequence ID" value="KAG2173363.1"/>
    <property type="molecule type" value="Genomic_DNA"/>
</dbReference>
<evidence type="ECO:0000313" key="2">
    <source>
        <dbReference type="EMBL" id="KAG2173363.1"/>
    </source>
</evidence>
<sequence length="100" mass="11580">MKGIFFLAFSLMSLGFTLAAQDTSCEMEKRQLQVKLNRVNVELQRVMKDVVYVGQQEEKDIARLSVEITSALHLAQVIANYDEIIQDARPFYLLPIYDFY</sequence>